<dbReference type="PROSITE" id="PS51123">
    <property type="entry name" value="OMPA_2"/>
    <property type="match status" value="1"/>
</dbReference>
<dbReference type="PROSITE" id="PS01068">
    <property type="entry name" value="OMPA_1"/>
    <property type="match status" value="1"/>
</dbReference>
<dbReference type="Gene3D" id="3.30.1330.60">
    <property type="entry name" value="OmpA-like domain"/>
    <property type="match status" value="1"/>
</dbReference>
<dbReference type="GO" id="GO:0009279">
    <property type="term" value="C:cell outer membrane"/>
    <property type="evidence" value="ECO:0007669"/>
    <property type="project" value="UniProtKB-SubCell"/>
</dbReference>
<dbReference type="OrthoDB" id="189250at2"/>
<keyword evidence="3" id="KW-0998">Cell outer membrane</keyword>
<dbReference type="InterPro" id="IPR036737">
    <property type="entry name" value="OmpA-like_sf"/>
</dbReference>
<keyword evidence="8" id="KW-1185">Reference proteome</keyword>
<sequence>MRVIQKLLLGSALAVVLAPAAMAQDTASTTNFTQQGNQVEAAQTAPGEYYVFFDFDRATVRPDARSVIAQAANDWKNNGNATINIVGHADRSGSPAYNQRLSERRAAAVQSVLETSGVPTANILSSGVGESQPMIPTADGVREPKNRFVSIAFPAQPPAPPPVAEEPAAPVVAPKKWELEVGGLYTFIGREEDGHNTGSAAGGEITLGYRPKPGLRFRISQSLEQSYSVDNSGLLGRSVAGIDAIGAWGRVQPYAGWNIGGTYGNGVQDGGITGPEIGLRVSVSQNVYLYTKAAYDYNWRNPITKGETNAGAGVGFRF</sequence>
<dbReference type="Proteomes" id="UP000197065">
    <property type="component" value="Unassembled WGS sequence"/>
</dbReference>
<dbReference type="SUPFAM" id="SSF103088">
    <property type="entry name" value="OmpA-like"/>
    <property type="match status" value="1"/>
</dbReference>
<evidence type="ECO:0000256" key="4">
    <source>
        <dbReference type="PROSITE-ProRule" id="PRU00473"/>
    </source>
</evidence>
<dbReference type="Pfam" id="PF00691">
    <property type="entry name" value="OmpA"/>
    <property type="match status" value="1"/>
</dbReference>
<dbReference type="CDD" id="cd07185">
    <property type="entry name" value="OmpA_C-like"/>
    <property type="match status" value="1"/>
</dbReference>
<keyword evidence="5" id="KW-0732">Signal</keyword>
<evidence type="ECO:0000256" key="2">
    <source>
        <dbReference type="ARBA" id="ARBA00023136"/>
    </source>
</evidence>
<name>A0A212QQ43_9PROT</name>
<feature type="chain" id="PRO_5012397418" evidence="5">
    <location>
        <begin position="24"/>
        <end position="318"/>
    </location>
</feature>
<evidence type="ECO:0000256" key="5">
    <source>
        <dbReference type="SAM" id="SignalP"/>
    </source>
</evidence>
<dbReference type="RefSeq" id="WP_088560142.1">
    <property type="nucleotide sequence ID" value="NZ_FYEH01000002.1"/>
</dbReference>
<dbReference type="AlphaFoldDB" id="A0A212QQ43"/>
<reference evidence="7 8" key="1">
    <citation type="submission" date="2017-06" db="EMBL/GenBank/DDBJ databases">
        <authorList>
            <person name="Kim H.J."/>
            <person name="Triplett B.A."/>
        </authorList>
    </citation>
    <scope>NUCLEOTIDE SEQUENCE [LARGE SCALE GENOMIC DNA]</scope>
    <source>
        <strain evidence="7 8">B29T1</strain>
    </source>
</reference>
<evidence type="ECO:0000256" key="1">
    <source>
        <dbReference type="ARBA" id="ARBA00004442"/>
    </source>
</evidence>
<dbReference type="PANTHER" id="PTHR30329:SF21">
    <property type="entry name" value="LIPOPROTEIN YIAD-RELATED"/>
    <property type="match status" value="1"/>
</dbReference>
<dbReference type="PANTHER" id="PTHR30329">
    <property type="entry name" value="STATOR ELEMENT OF FLAGELLAR MOTOR COMPLEX"/>
    <property type="match status" value="1"/>
</dbReference>
<dbReference type="InterPro" id="IPR006690">
    <property type="entry name" value="OMPA-like_CS"/>
</dbReference>
<keyword evidence="2 4" id="KW-0472">Membrane</keyword>
<evidence type="ECO:0000313" key="8">
    <source>
        <dbReference type="Proteomes" id="UP000197065"/>
    </source>
</evidence>
<proteinExistence type="predicted"/>
<protein>
    <submittedName>
        <fullName evidence="7">OmpA family protein</fullName>
    </submittedName>
</protein>
<evidence type="ECO:0000259" key="6">
    <source>
        <dbReference type="PROSITE" id="PS51123"/>
    </source>
</evidence>
<dbReference type="InterPro" id="IPR050330">
    <property type="entry name" value="Bact_OuterMem_StrucFunc"/>
</dbReference>
<dbReference type="InterPro" id="IPR006665">
    <property type="entry name" value="OmpA-like"/>
</dbReference>
<evidence type="ECO:0000256" key="3">
    <source>
        <dbReference type="ARBA" id="ARBA00023237"/>
    </source>
</evidence>
<organism evidence="7 8">
    <name type="scientific">Arboricoccus pini</name>
    <dbReference type="NCBI Taxonomy" id="1963835"/>
    <lineage>
        <taxon>Bacteria</taxon>
        <taxon>Pseudomonadati</taxon>
        <taxon>Pseudomonadota</taxon>
        <taxon>Alphaproteobacteria</taxon>
        <taxon>Geminicoccales</taxon>
        <taxon>Geminicoccaceae</taxon>
        <taxon>Arboricoccus</taxon>
    </lineage>
</organism>
<dbReference type="EMBL" id="FYEH01000002">
    <property type="protein sequence ID" value="SNB61604.1"/>
    <property type="molecule type" value="Genomic_DNA"/>
</dbReference>
<gene>
    <name evidence="7" type="ORF">SAMN07250955_102297</name>
</gene>
<accession>A0A212QQ43</accession>
<feature type="signal peptide" evidence="5">
    <location>
        <begin position="1"/>
        <end position="23"/>
    </location>
</feature>
<comment type="subcellular location">
    <subcellularLocation>
        <location evidence="1">Cell outer membrane</location>
    </subcellularLocation>
</comment>
<dbReference type="InterPro" id="IPR006664">
    <property type="entry name" value="OMP_bac"/>
</dbReference>
<dbReference type="PRINTS" id="PR01021">
    <property type="entry name" value="OMPADOMAIN"/>
</dbReference>
<feature type="domain" description="OmpA-like" evidence="6">
    <location>
        <begin position="40"/>
        <end position="157"/>
    </location>
</feature>
<evidence type="ECO:0000313" key="7">
    <source>
        <dbReference type="EMBL" id="SNB61604.1"/>
    </source>
</evidence>